<dbReference type="Proteomes" id="UP000001075">
    <property type="component" value="Unassembled WGS sequence"/>
</dbReference>
<protein>
    <submittedName>
        <fullName evidence="1">Uncharacterized protein</fullName>
    </submittedName>
</protein>
<dbReference type="EMBL" id="JH000849">
    <property type="protein sequence ID" value="EGW09192.1"/>
    <property type="molecule type" value="Genomic_DNA"/>
</dbReference>
<evidence type="ECO:0000313" key="1">
    <source>
        <dbReference type="EMBL" id="EGW09192.1"/>
    </source>
</evidence>
<dbReference type="InParanoid" id="G3HX19"/>
<dbReference type="AlphaFoldDB" id="G3HX19"/>
<organism evidence="1 2">
    <name type="scientific">Cricetulus griseus</name>
    <name type="common">Chinese hamster</name>
    <name type="synonym">Cricetulus barabensis griseus</name>
    <dbReference type="NCBI Taxonomy" id="10029"/>
    <lineage>
        <taxon>Eukaryota</taxon>
        <taxon>Metazoa</taxon>
        <taxon>Chordata</taxon>
        <taxon>Craniata</taxon>
        <taxon>Vertebrata</taxon>
        <taxon>Euteleostomi</taxon>
        <taxon>Mammalia</taxon>
        <taxon>Eutheria</taxon>
        <taxon>Euarchontoglires</taxon>
        <taxon>Glires</taxon>
        <taxon>Rodentia</taxon>
        <taxon>Myomorpha</taxon>
        <taxon>Muroidea</taxon>
        <taxon>Cricetidae</taxon>
        <taxon>Cricetinae</taxon>
        <taxon>Cricetulus</taxon>
    </lineage>
</organism>
<proteinExistence type="predicted"/>
<name>G3HX19_CRIGR</name>
<sequence length="61" mass="6793">MDSGLIFALWFCWVSTLRNGSKKPQTCAARLLTSFLLLFLLGQTSLVECRQGPDIDFAQPS</sequence>
<reference evidence="2" key="1">
    <citation type="journal article" date="2011" name="Nat. Biotechnol.">
        <title>The genomic sequence of the Chinese hamster ovary (CHO)-K1 cell line.</title>
        <authorList>
            <person name="Xu X."/>
            <person name="Nagarajan H."/>
            <person name="Lewis N.E."/>
            <person name="Pan S."/>
            <person name="Cai Z."/>
            <person name="Liu X."/>
            <person name="Chen W."/>
            <person name="Xie M."/>
            <person name="Wang W."/>
            <person name="Hammond S."/>
            <person name="Andersen M.R."/>
            <person name="Neff N."/>
            <person name="Passarelli B."/>
            <person name="Koh W."/>
            <person name="Fan H.C."/>
            <person name="Wang J."/>
            <person name="Gui Y."/>
            <person name="Lee K.H."/>
            <person name="Betenbaugh M.J."/>
            <person name="Quake S.R."/>
            <person name="Famili I."/>
            <person name="Palsson B.O."/>
            <person name="Wang J."/>
        </authorList>
    </citation>
    <scope>NUCLEOTIDE SEQUENCE [LARGE SCALE GENOMIC DNA]</scope>
    <source>
        <strain evidence="2">CHO K1 cell line</strain>
    </source>
</reference>
<accession>G3HX19</accession>
<evidence type="ECO:0000313" key="2">
    <source>
        <dbReference type="Proteomes" id="UP000001075"/>
    </source>
</evidence>
<gene>
    <name evidence="1" type="ORF">I79_015534</name>
</gene>